<protein>
    <submittedName>
        <fullName evidence="2">Uncharacterized protein</fullName>
    </submittedName>
</protein>
<comment type="caution">
    <text evidence="2">The sequence shown here is derived from an EMBL/GenBank/DDBJ whole genome shotgun (WGS) entry which is preliminary data.</text>
</comment>
<feature type="region of interest" description="Disordered" evidence="1">
    <location>
        <begin position="1"/>
        <end position="21"/>
    </location>
</feature>
<dbReference type="Proteomes" id="UP000567885">
    <property type="component" value="Unassembled WGS sequence"/>
</dbReference>
<dbReference type="EMBL" id="JAAGWQ010000026">
    <property type="protein sequence ID" value="KAF5677324.1"/>
    <property type="molecule type" value="Genomic_DNA"/>
</dbReference>
<gene>
    <name evidence="2" type="ORF">FHETE_1836</name>
</gene>
<dbReference type="AlphaFoldDB" id="A0A8H5TY79"/>
<feature type="region of interest" description="Disordered" evidence="1">
    <location>
        <begin position="38"/>
        <end position="65"/>
    </location>
</feature>
<accession>A0A8H5TY79</accession>
<organism evidence="2 3">
    <name type="scientific">Fusarium heterosporum</name>
    <dbReference type="NCBI Taxonomy" id="42747"/>
    <lineage>
        <taxon>Eukaryota</taxon>
        <taxon>Fungi</taxon>
        <taxon>Dikarya</taxon>
        <taxon>Ascomycota</taxon>
        <taxon>Pezizomycotina</taxon>
        <taxon>Sordariomycetes</taxon>
        <taxon>Hypocreomycetidae</taxon>
        <taxon>Hypocreales</taxon>
        <taxon>Nectriaceae</taxon>
        <taxon>Fusarium</taxon>
        <taxon>Fusarium heterosporum species complex</taxon>
    </lineage>
</organism>
<feature type="region of interest" description="Disordered" evidence="1">
    <location>
        <begin position="199"/>
        <end position="233"/>
    </location>
</feature>
<proteinExistence type="predicted"/>
<feature type="compositionally biased region" description="Polar residues" evidence="1">
    <location>
        <begin position="42"/>
        <end position="59"/>
    </location>
</feature>
<name>A0A8H5TY79_FUSHE</name>
<evidence type="ECO:0000313" key="2">
    <source>
        <dbReference type="EMBL" id="KAF5677324.1"/>
    </source>
</evidence>
<sequence length="254" mass="28695">MSQQFHLPGFDDSLGPGSSNLGTWAKSNDSIMFMGERRVSEAETSSFQQHLVGPSQETSAGPADPIQDTLMPSYCGAFTREPEQDDEPEWGLFLGFFDEDVNKSTLRIKPEYMRKFDNPLDPWMSNTAAATASTSAPEPGISANNAHAKFMENNCNGFKKLSLESSKTPATPFSQPKRTKPRLAFVLCKKCHRWRPKCKPHVECEPSEQPSSTPMDDEPTRRQPAPASLWVLKRRREKKRMRLIDDFRKRPGDE</sequence>
<keyword evidence="3" id="KW-1185">Reference proteome</keyword>
<reference evidence="2 3" key="1">
    <citation type="submission" date="2020-05" db="EMBL/GenBank/DDBJ databases">
        <title>Identification and distribution of gene clusters putatively required for synthesis of sphingolipid metabolism inhibitors in phylogenetically diverse species of the filamentous fungus Fusarium.</title>
        <authorList>
            <person name="Kim H.-S."/>
            <person name="Busman M."/>
            <person name="Brown D.W."/>
            <person name="Divon H."/>
            <person name="Uhlig S."/>
            <person name="Proctor R.H."/>
        </authorList>
    </citation>
    <scope>NUCLEOTIDE SEQUENCE [LARGE SCALE GENOMIC DNA]</scope>
    <source>
        <strain evidence="2 3">NRRL 20693</strain>
    </source>
</reference>
<evidence type="ECO:0000256" key="1">
    <source>
        <dbReference type="SAM" id="MobiDB-lite"/>
    </source>
</evidence>
<evidence type="ECO:0000313" key="3">
    <source>
        <dbReference type="Proteomes" id="UP000567885"/>
    </source>
</evidence>